<gene>
    <name evidence="2" type="ORF">PMIN01_09883</name>
</gene>
<dbReference type="EMBL" id="WJXW01000011">
    <property type="protein sequence ID" value="KAF9731954.1"/>
    <property type="molecule type" value="Genomic_DNA"/>
</dbReference>
<protein>
    <submittedName>
        <fullName evidence="2">Uncharacterized protein</fullName>
    </submittedName>
</protein>
<sequence>MSGKLKSVNSVKGSLLCNALEAHIAASEEYTAWALLAGFEALASPAEHFRPLQGHLETPDPTVVYVGIGQASERRVDAAPVNETNPTVVYVGFGEAAERRLRESGNSGRRARFPRRTSQVMSSQRPSGKRRGRWIWAMSSQHAKHGPRTRTVCWCSRAQTWGSRCWSQRSRSSPLALTDLE</sequence>
<feature type="compositionally biased region" description="Polar residues" evidence="1">
    <location>
        <begin position="116"/>
        <end position="126"/>
    </location>
</feature>
<organism evidence="2 3">
    <name type="scientific">Paraphaeosphaeria minitans</name>
    <dbReference type="NCBI Taxonomy" id="565426"/>
    <lineage>
        <taxon>Eukaryota</taxon>
        <taxon>Fungi</taxon>
        <taxon>Dikarya</taxon>
        <taxon>Ascomycota</taxon>
        <taxon>Pezizomycotina</taxon>
        <taxon>Dothideomycetes</taxon>
        <taxon>Pleosporomycetidae</taxon>
        <taxon>Pleosporales</taxon>
        <taxon>Massarineae</taxon>
        <taxon>Didymosphaeriaceae</taxon>
        <taxon>Paraphaeosphaeria</taxon>
    </lineage>
</organism>
<evidence type="ECO:0000313" key="3">
    <source>
        <dbReference type="Proteomes" id="UP000756921"/>
    </source>
</evidence>
<accession>A0A9P6GAR9</accession>
<reference evidence="2" key="1">
    <citation type="journal article" date="2020" name="Mol. Plant Microbe Interact.">
        <title>Genome Sequence of the Biocontrol Agent Coniothyrium minitans strain Conio (IMI 134523).</title>
        <authorList>
            <person name="Patel D."/>
            <person name="Shittu T.A."/>
            <person name="Baroncelli R."/>
            <person name="Muthumeenakshi S."/>
            <person name="Osborne T.H."/>
            <person name="Janganan T.K."/>
            <person name="Sreenivasaprasad S."/>
        </authorList>
    </citation>
    <scope>NUCLEOTIDE SEQUENCE</scope>
    <source>
        <strain evidence="2">Conio</strain>
    </source>
</reference>
<name>A0A9P6GAR9_9PLEO</name>
<feature type="region of interest" description="Disordered" evidence="1">
    <location>
        <begin position="102"/>
        <end position="131"/>
    </location>
</feature>
<dbReference type="Proteomes" id="UP000756921">
    <property type="component" value="Unassembled WGS sequence"/>
</dbReference>
<proteinExistence type="predicted"/>
<evidence type="ECO:0000313" key="2">
    <source>
        <dbReference type="EMBL" id="KAF9731954.1"/>
    </source>
</evidence>
<keyword evidence="3" id="KW-1185">Reference proteome</keyword>
<evidence type="ECO:0000256" key="1">
    <source>
        <dbReference type="SAM" id="MobiDB-lite"/>
    </source>
</evidence>
<dbReference type="AlphaFoldDB" id="A0A9P6GAR9"/>
<comment type="caution">
    <text evidence="2">The sequence shown here is derived from an EMBL/GenBank/DDBJ whole genome shotgun (WGS) entry which is preliminary data.</text>
</comment>